<dbReference type="SUPFAM" id="SSF52540">
    <property type="entry name" value="P-loop containing nucleoside triphosphate hydrolases"/>
    <property type="match status" value="1"/>
</dbReference>
<evidence type="ECO:0000256" key="2">
    <source>
        <dbReference type="ARBA" id="ARBA00022448"/>
    </source>
</evidence>
<dbReference type="OrthoDB" id="9802264at2"/>
<dbReference type="PANTHER" id="PTHR42734:SF6">
    <property type="entry name" value="MOLYBDATE IMPORT ATP-BINDING PROTEIN MOLC"/>
    <property type="match status" value="1"/>
</dbReference>
<evidence type="ECO:0000313" key="7">
    <source>
        <dbReference type="Proteomes" id="UP000078532"/>
    </source>
</evidence>
<accession>A0A1B7LDZ5</accession>
<reference evidence="6 7" key="1">
    <citation type="submission" date="2016-04" db="EMBL/GenBank/DDBJ databases">
        <authorList>
            <person name="Evans L.H."/>
            <person name="Alamgir A."/>
            <person name="Owens N."/>
            <person name="Weber N.D."/>
            <person name="Virtaneva K."/>
            <person name="Barbian K."/>
            <person name="Babar A."/>
            <person name="Rosenke K."/>
        </authorList>
    </citation>
    <scope>NUCLEOTIDE SEQUENCE [LARGE SCALE GENOMIC DNA]</scope>
    <source>
        <strain evidence="6 7">LMa1</strain>
    </source>
</reference>
<proteinExistence type="inferred from homology"/>
<dbReference type="InterPro" id="IPR027417">
    <property type="entry name" value="P-loop_NTPase"/>
</dbReference>
<dbReference type="Proteomes" id="UP000078532">
    <property type="component" value="Unassembled WGS sequence"/>
</dbReference>
<evidence type="ECO:0000259" key="5">
    <source>
        <dbReference type="PROSITE" id="PS50893"/>
    </source>
</evidence>
<dbReference type="Gene3D" id="3.40.50.300">
    <property type="entry name" value="P-loop containing nucleotide triphosphate hydrolases"/>
    <property type="match status" value="1"/>
</dbReference>
<evidence type="ECO:0000256" key="4">
    <source>
        <dbReference type="ARBA" id="ARBA00022840"/>
    </source>
</evidence>
<dbReference type="GO" id="GO:0016887">
    <property type="term" value="F:ATP hydrolysis activity"/>
    <property type="evidence" value="ECO:0007669"/>
    <property type="project" value="InterPro"/>
</dbReference>
<dbReference type="GO" id="GO:0005524">
    <property type="term" value="F:ATP binding"/>
    <property type="evidence" value="ECO:0007669"/>
    <property type="project" value="UniProtKB-KW"/>
</dbReference>
<evidence type="ECO:0000313" key="6">
    <source>
        <dbReference type="EMBL" id="OAT81321.1"/>
    </source>
</evidence>
<dbReference type="PROSITE" id="PS00211">
    <property type="entry name" value="ABC_TRANSPORTER_1"/>
    <property type="match status" value="1"/>
</dbReference>
<organism evidence="6 7">
    <name type="scientific">Desulfotomaculum copahuensis</name>
    <dbReference type="NCBI Taxonomy" id="1838280"/>
    <lineage>
        <taxon>Bacteria</taxon>
        <taxon>Bacillati</taxon>
        <taxon>Bacillota</taxon>
        <taxon>Clostridia</taxon>
        <taxon>Eubacteriales</taxon>
        <taxon>Desulfotomaculaceae</taxon>
        <taxon>Desulfotomaculum</taxon>
    </lineage>
</organism>
<keyword evidence="7" id="KW-1185">Reference proteome</keyword>
<sequence>MILTVDGVEFSYNGHPVLRGINFAVARGEVVSILGNNGAGKSTLLKCLNKILKPQRGSVLIEDDALYRLNRLQIAQRVGYVAQKYESTRFTVFDAVLLGRKPHIKWEATAKDLEIVRRVLKQLGLEAFSLRYLDELSGGELQKVVIARALAQEPRVLLLDEPTSNLDLKNQLEVLKTVRKAAHEQNIAAVVVMHDLNLALRFSDKFLLLKNKTTFACGGMEIITPENIAGVYGVPVAVEKMGAVPVIVPLPV</sequence>
<dbReference type="SMART" id="SM00382">
    <property type="entry name" value="AAA"/>
    <property type="match status" value="1"/>
</dbReference>
<dbReference type="InterPro" id="IPR003439">
    <property type="entry name" value="ABC_transporter-like_ATP-bd"/>
</dbReference>
<dbReference type="AlphaFoldDB" id="A0A1B7LDZ5"/>
<evidence type="ECO:0000256" key="3">
    <source>
        <dbReference type="ARBA" id="ARBA00022741"/>
    </source>
</evidence>
<dbReference type="FunFam" id="3.40.50.300:FF:000134">
    <property type="entry name" value="Iron-enterobactin ABC transporter ATP-binding protein"/>
    <property type="match status" value="1"/>
</dbReference>
<comment type="similarity">
    <text evidence="1">Belongs to the ABC transporter superfamily.</text>
</comment>
<dbReference type="EMBL" id="LYVF01000165">
    <property type="protein sequence ID" value="OAT81321.1"/>
    <property type="molecule type" value="Genomic_DNA"/>
</dbReference>
<evidence type="ECO:0000256" key="1">
    <source>
        <dbReference type="ARBA" id="ARBA00005417"/>
    </source>
</evidence>
<comment type="caution">
    <text evidence="6">The sequence shown here is derived from an EMBL/GenBank/DDBJ whole genome shotgun (WGS) entry which is preliminary data.</text>
</comment>
<feature type="domain" description="ABC transporter" evidence="5">
    <location>
        <begin position="3"/>
        <end position="236"/>
    </location>
</feature>
<dbReference type="RefSeq" id="WP_066668887.1">
    <property type="nucleotide sequence ID" value="NZ_LYVF01000165.1"/>
</dbReference>
<dbReference type="PANTHER" id="PTHR42734">
    <property type="entry name" value="METAL TRANSPORT SYSTEM ATP-BINDING PROTEIN TM_0124-RELATED"/>
    <property type="match status" value="1"/>
</dbReference>
<gene>
    <name evidence="6" type="ORF">A6M21_00555</name>
</gene>
<keyword evidence="4 6" id="KW-0067">ATP-binding</keyword>
<dbReference type="PROSITE" id="PS50893">
    <property type="entry name" value="ABC_TRANSPORTER_2"/>
    <property type="match status" value="1"/>
</dbReference>
<name>A0A1B7LDZ5_9FIRM</name>
<keyword evidence="2" id="KW-0813">Transport</keyword>
<dbReference type="InterPro" id="IPR017871">
    <property type="entry name" value="ABC_transporter-like_CS"/>
</dbReference>
<dbReference type="InterPro" id="IPR003593">
    <property type="entry name" value="AAA+_ATPase"/>
</dbReference>
<keyword evidence="3" id="KW-0547">Nucleotide-binding</keyword>
<protein>
    <submittedName>
        <fullName evidence="6">Iron ABC transporter ATP-binding protein</fullName>
    </submittedName>
</protein>
<dbReference type="STRING" id="1838280.A6M21_00555"/>
<dbReference type="Pfam" id="PF00005">
    <property type="entry name" value="ABC_tran"/>
    <property type="match status" value="1"/>
</dbReference>
<dbReference type="CDD" id="cd03214">
    <property type="entry name" value="ABC_Iron-Siderophores_B12_Hemin"/>
    <property type="match status" value="1"/>
</dbReference>
<dbReference type="InterPro" id="IPR050153">
    <property type="entry name" value="Metal_Ion_Import_ABC"/>
</dbReference>